<dbReference type="SUPFAM" id="SSF51004">
    <property type="entry name" value="C-terminal (heme d1) domain of cytochrome cd1-nitrite reductase"/>
    <property type="match status" value="1"/>
</dbReference>
<reference evidence="2" key="1">
    <citation type="journal article" date="2019" name="Int. J. Syst. Evol. Microbiol.">
        <title>The Global Catalogue of Microorganisms (GCM) 10K type strain sequencing project: providing services to taxonomists for standard genome sequencing and annotation.</title>
        <authorList>
            <consortium name="The Broad Institute Genomics Platform"/>
            <consortium name="The Broad Institute Genome Sequencing Center for Infectious Disease"/>
            <person name="Wu L."/>
            <person name="Ma J."/>
        </authorList>
    </citation>
    <scope>NUCLEOTIDE SEQUENCE [LARGE SCALE GENOMIC DNA]</scope>
    <source>
        <strain evidence="2">JCM 32105</strain>
    </source>
</reference>
<dbReference type="InterPro" id="IPR015943">
    <property type="entry name" value="WD40/YVTN_repeat-like_dom_sf"/>
</dbReference>
<dbReference type="PANTHER" id="PTHR47197:SF3">
    <property type="entry name" value="DIHYDRO-HEME D1 DEHYDROGENASE"/>
    <property type="match status" value="1"/>
</dbReference>
<proteinExistence type="predicted"/>
<evidence type="ECO:0000313" key="2">
    <source>
        <dbReference type="Proteomes" id="UP001500067"/>
    </source>
</evidence>
<protein>
    <recommendedName>
        <fullName evidence="3">Cytochrome C Planctomycete-type domain-containing protein</fullName>
    </recommendedName>
</protein>
<name>A0ABP8N9H1_9BACT</name>
<sequence>MRNTRAIVITIFAFALMWGCRCGKKPGPDPVLDMGGFPDAVGKIIVGKCATAGCHNAASYMNSAGLLLDTWQHLFDGGNSGSSVIPYSAEFSPLLYFVNTDPARGTVATPTMPFDPSGVNANKLSEEEYNTLKEWITNGAPDRNGNIAFAADADTRQKVYVTQQGCDLVAVIDAASGLVMRYIKVGTNAGTTESPHCLRTSADGRYAYVSFIGGTGIQKIDTRTDQVANTTTLGVGSWNILYVAPHDTMVATTDCSTNGRIVYTRTGSMTIAPELTGSGSGLFVFPHGITSNEAFDTCYISAQYGNTVYKWAPTVPYYKAISIDGSPTVVTTPSDLSSPNPHEIMMIPDRSRYFLTCERTNEVRVLDARTDAILAAIPVGTRPQEIAMARTRPYAFITCMEDENVPSGRRGSVYVIDYNTYEVVKVIKGDFYQPHGITVDEYSGRVYIVSTNASDSGPAPHHATACFGRPGWYSIYSLNTLEPVNTKRYQVTVMPYSADVRFK</sequence>
<keyword evidence="2" id="KW-1185">Reference proteome</keyword>
<organism evidence="1 2">
    <name type="scientific">Nemorincola caseinilytica</name>
    <dbReference type="NCBI Taxonomy" id="2054315"/>
    <lineage>
        <taxon>Bacteria</taxon>
        <taxon>Pseudomonadati</taxon>
        <taxon>Bacteroidota</taxon>
        <taxon>Chitinophagia</taxon>
        <taxon>Chitinophagales</taxon>
        <taxon>Chitinophagaceae</taxon>
        <taxon>Nemorincola</taxon>
    </lineage>
</organism>
<evidence type="ECO:0000313" key="1">
    <source>
        <dbReference type="EMBL" id="GAA4462241.1"/>
    </source>
</evidence>
<dbReference type="InterPro" id="IPR051200">
    <property type="entry name" value="Host-pathogen_enzymatic-act"/>
</dbReference>
<dbReference type="RefSeq" id="WP_345079033.1">
    <property type="nucleotide sequence ID" value="NZ_BAABFA010000007.1"/>
</dbReference>
<accession>A0ABP8N9H1</accession>
<evidence type="ECO:0008006" key="3">
    <source>
        <dbReference type="Google" id="ProtNLM"/>
    </source>
</evidence>
<dbReference type="EMBL" id="BAABFA010000007">
    <property type="protein sequence ID" value="GAA4462241.1"/>
    <property type="molecule type" value="Genomic_DNA"/>
</dbReference>
<gene>
    <name evidence="1" type="ORF">GCM10023093_08450</name>
</gene>
<dbReference type="InterPro" id="IPR011048">
    <property type="entry name" value="Haem_d1_sf"/>
</dbReference>
<dbReference type="PANTHER" id="PTHR47197">
    <property type="entry name" value="PROTEIN NIRF"/>
    <property type="match status" value="1"/>
</dbReference>
<dbReference type="Gene3D" id="2.130.10.10">
    <property type="entry name" value="YVTN repeat-like/Quinoprotein amine dehydrogenase"/>
    <property type="match status" value="2"/>
</dbReference>
<dbReference type="Proteomes" id="UP001500067">
    <property type="component" value="Unassembled WGS sequence"/>
</dbReference>
<comment type="caution">
    <text evidence="1">The sequence shown here is derived from an EMBL/GenBank/DDBJ whole genome shotgun (WGS) entry which is preliminary data.</text>
</comment>